<dbReference type="Proteomes" id="UP000069654">
    <property type="component" value="Unassembled WGS sequence"/>
</dbReference>
<comment type="caution">
    <text evidence="2">The sequence shown here is derived from an EMBL/GenBank/DDBJ whole genome shotgun (WGS) entry which is preliminary data.</text>
</comment>
<evidence type="ECO:0000313" key="2">
    <source>
        <dbReference type="EMBL" id="GAT14203.1"/>
    </source>
</evidence>
<name>A0A100XD28_MYCTH</name>
<feature type="compositionally biased region" description="Low complexity" evidence="1">
    <location>
        <begin position="74"/>
        <end position="86"/>
    </location>
</feature>
<evidence type="ECO:0000256" key="1">
    <source>
        <dbReference type="SAM" id="MobiDB-lite"/>
    </source>
</evidence>
<dbReference type="EMBL" id="BCTB01000005">
    <property type="protein sequence ID" value="GAT14203.1"/>
    <property type="molecule type" value="Genomic_DNA"/>
</dbReference>
<dbReference type="STRING" id="1797.RMCT_1174"/>
<gene>
    <name evidence="2" type="ORF">RMCT_1174</name>
</gene>
<feature type="region of interest" description="Disordered" evidence="1">
    <location>
        <begin position="98"/>
        <end position="154"/>
    </location>
</feature>
<protein>
    <submittedName>
        <fullName evidence="2">Uncharacterized protein</fullName>
    </submittedName>
</protein>
<proteinExistence type="predicted"/>
<dbReference type="SUPFAM" id="SSF53474">
    <property type="entry name" value="alpha/beta-Hydrolases"/>
    <property type="match status" value="2"/>
</dbReference>
<dbReference type="Gene3D" id="3.40.50.1820">
    <property type="entry name" value="alpha/beta hydrolase"/>
    <property type="match status" value="1"/>
</dbReference>
<dbReference type="OMA" id="GNFFQYH"/>
<sequence length="528" mass="55354">MTEEPGLAGSSRRAVSGFAPGPVVGRWSERADTPLTRLRDRDRLRTVATKPAEPVDNTGPEPGAAETDPHRSPTRSAAAAPQPSSRPVVVTLVEPIDLPDVTTPAPPVRKRALAPGAHPDALVPRAVLGSDTSDEPEVSEPSEAPGPTAPQPLSPVAELLELPARIVNTVLEALDLTSSADTPTLPVSLAPVNDLIFGTYREIERLLGLWETPPPQPAVPTMTYTGPIDQPTPTVAQFLNASTAAYVLGSTPGDLVPFTVNGFQMSRTNLMTGTVAKTWVTPEGQIIIAYQGTTGGSHLLFNPLIVIPQVIADLQVVFTGTTPAAFHDALDFAEQVRAEAVRQGYSEDDIFVTGHSLGGWQAQFVAQQTGMAGVGFEAPGINTTVPGNGADSMFVNIGTYGSSAPYLATDLPGLQPFMPPFVPGGGAKPHYGPIVMVGDPAAMTPLYNASALWGRSITGSAVFLAAFLMNFFQYHLPGVQAYHLDVTPDPGVVPFLGTARGPVHAGYGELTIPQLLAAASEDGILFQP</sequence>
<accession>A0A100XD28</accession>
<feature type="region of interest" description="Disordered" evidence="1">
    <location>
        <begin position="1"/>
        <end position="86"/>
    </location>
</feature>
<reference evidence="2 3" key="1">
    <citation type="journal article" date="2016" name="Genome Announc.">
        <title>Draft Genome Sequences of Five Rapidly Growing Mycobacterium Species, M. thermoresistibile, M. fortuitum subsp. acetamidolyticum, M. canariasense, M. brisbanense, and M. novocastrense.</title>
        <authorList>
            <person name="Katahira K."/>
            <person name="Ogura Y."/>
            <person name="Gotoh Y."/>
            <person name="Hayashi T."/>
        </authorList>
    </citation>
    <scope>NUCLEOTIDE SEQUENCE [LARGE SCALE GENOMIC DNA]</scope>
    <source>
        <strain evidence="2 3">JCM6362</strain>
    </source>
</reference>
<dbReference type="InterPro" id="IPR029058">
    <property type="entry name" value="AB_hydrolase_fold"/>
</dbReference>
<evidence type="ECO:0000313" key="3">
    <source>
        <dbReference type="Proteomes" id="UP000069654"/>
    </source>
</evidence>
<dbReference type="AlphaFoldDB" id="A0A100XD28"/>
<reference evidence="3" key="2">
    <citation type="submission" date="2016-02" db="EMBL/GenBank/DDBJ databases">
        <title>Draft genome sequence of five rapidly growing Mycobacterium species.</title>
        <authorList>
            <person name="Katahira K."/>
            <person name="Gotou Y."/>
            <person name="Iida K."/>
            <person name="Ogura Y."/>
            <person name="Hayashi T."/>
        </authorList>
    </citation>
    <scope>NUCLEOTIDE SEQUENCE [LARGE SCALE GENOMIC DNA]</scope>
    <source>
        <strain evidence="3">JCM6362</strain>
    </source>
</reference>
<dbReference type="RefSeq" id="WP_003925576.1">
    <property type="nucleotide sequence ID" value="NZ_BCTB01000005.1"/>
</dbReference>
<organism evidence="2 3">
    <name type="scientific">Mycolicibacterium thermoresistibile</name>
    <name type="common">Mycobacterium thermoresistibile</name>
    <dbReference type="NCBI Taxonomy" id="1797"/>
    <lineage>
        <taxon>Bacteria</taxon>
        <taxon>Bacillati</taxon>
        <taxon>Actinomycetota</taxon>
        <taxon>Actinomycetes</taxon>
        <taxon>Mycobacteriales</taxon>
        <taxon>Mycobacteriaceae</taxon>
        <taxon>Mycolicibacterium</taxon>
    </lineage>
</organism>
<feature type="compositionally biased region" description="Basic and acidic residues" evidence="1">
    <location>
        <begin position="27"/>
        <end position="45"/>
    </location>
</feature>